<sequence>MPRASSEPKSERDPNGGFASDAPPPPATRRRSTPQMSPDATGEAGGGGGGGGDLFAANLKGSLLAVASSAFIGVSFIVKKKGLLRAGAAGSRAGVGGYGYLLEPLWFEYFGKIEILSVLVGEIANFIAYMFAPAVLVTPLGALSIIRGPQAQWMRFGTWRYNLVMSIKAVGIAIKLTIEGINQAGYFQTWLFAVISITCIAVQLVYLNKALDTFNAAVVSPIYYAMFTTLTILASAIMFKDWSGQSASKIASEICGFLTVLAGTLVLHSTREPDQTLSADLYAPLPPKIYWHIQGNGDIGKQKEDDSLPCDIITVMRQDYFV</sequence>
<accession>Q8RVB3</accession>
<keyword evidence="5" id="KW-0460">Magnesium</keyword>
<comment type="caution">
    <text evidence="5">Lacks conserved residue(s) required for the propagation of feature annotation.</text>
</comment>
<proteinExistence type="inferred from homology"/>
<evidence type="ECO:0000313" key="7">
    <source>
        <dbReference type="EMBL" id="BAB86558.1"/>
    </source>
</evidence>
<evidence type="ECO:0000256" key="2">
    <source>
        <dbReference type="ARBA" id="ARBA00022692"/>
    </source>
</evidence>
<keyword evidence="4 5" id="KW-0472">Membrane</keyword>
<feature type="region of interest" description="Disordered" evidence="6">
    <location>
        <begin position="1"/>
        <end position="47"/>
    </location>
</feature>
<dbReference type="AlphaFoldDB" id="Q8RVB3"/>
<comment type="function">
    <text evidence="5">Acts as a Mg(2+) transporter. Can also transport other divalent cations such as Fe(2+), Sr(2+), Ba(2+), Mn(2+) and Co(2+) but to a much less extent than Mg(2+).</text>
</comment>
<keyword evidence="5" id="KW-0967">Endosome</keyword>
<evidence type="ECO:0000256" key="1">
    <source>
        <dbReference type="ARBA" id="ARBA00004141"/>
    </source>
</evidence>
<evidence type="ECO:0000256" key="4">
    <source>
        <dbReference type="ARBA" id="ARBA00023136"/>
    </source>
</evidence>
<dbReference type="GO" id="GO:0015095">
    <property type="term" value="F:magnesium ion transmembrane transporter activity"/>
    <property type="evidence" value="ECO:0007669"/>
    <property type="project" value="UniProtKB-UniRule"/>
</dbReference>
<dbReference type="GO" id="GO:0005769">
    <property type="term" value="C:early endosome"/>
    <property type="evidence" value="ECO:0007669"/>
    <property type="project" value="UniProtKB-SubCell"/>
</dbReference>
<organism evidence="7">
    <name type="scientific">Oryza sativa subsp. japonica</name>
    <name type="common">Rice</name>
    <dbReference type="NCBI Taxonomy" id="39947"/>
    <lineage>
        <taxon>Eukaryota</taxon>
        <taxon>Viridiplantae</taxon>
        <taxon>Streptophyta</taxon>
        <taxon>Embryophyta</taxon>
        <taxon>Tracheophyta</taxon>
        <taxon>Spermatophyta</taxon>
        <taxon>Magnoliopsida</taxon>
        <taxon>Liliopsida</taxon>
        <taxon>Poales</taxon>
        <taxon>Poaceae</taxon>
        <taxon>BOP clade</taxon>
        <taxon>Oryzoideae</taxon>
        <taxon>Oryzeae</taxon>
        <taxon>Oryzinae</taxon>
        <taxon>Oryza</taxon>
        <taxon>Oryza sativa</taxon>
    </lineage>
</organism>
<dbReference type="InterPro" id="IPR008521">
    <property type="entry name" value="Mg_trans_NIPA"/>
</dbReference>
<comment type="subcellular location">
    <subcellularLocation>
        <location evidence="5">Cell membrane</location>
        <topology evidence="5">Multi-pass membrane protein</topology>
    </subcellularLocation>
    <subcellularLocation>
        <location evidence="5">Early endosome</location>
    </subcellularLocation>
    <subcellularLocation>
        <location evidence="1">Membrane</location>
        <topology evidence="1">Multi-pass membrane protein</topology>
    </subcellularLocation>
</comment>
<feature type="transmembrane region" description="Helical" evidence="5">
    <location>
        <begin position="214"/>
        <end position="238"/>
    </location>
</feature>
<gene>
    <name evidence="7" type="primary">OSJNBb0008G24.31</name>
</gene>
<dbReference type="Pfam" id="PF05653">
    <property type="entry name" value="Mg_trans_NIPA"/>
    <property type="match status" value="2"/>
</dbReference>
<dbReference type="PANTHER" id="PTHR12570:SF68">
    <property type="entry name" value="MAGNESIUM TRANSPORTER-RELATED"/>
    <property type="match status" value="1"/>
</dbReference>
<dbReference type="PANTHER" id="PTHR12570">
    <property type="match status" value="1"/>
</dbReference>
<keyword evidence="5" id="KW-0406">Ion transport</keyword>
<keyword evidence="5" id="KW-0813">Transport</keyword>
<evidence type="ECO:0000256" key="5">
    <source>
        <dbReference type="RuleBase" id="RU363078"/>
    </source>
</evidence>
<name>Q8RVB3_ORYSJ</name>
<evidence type="ECO:0000256" key="6">
    <source>
        <dbReference type="SAM" id="MobiDB-lite"/>
    </source>
</evidence>
<feature type="compositionally biased region" description="Basic and acidic residues" evidence="6">
    <location>
        <begin position="1"/>
        <end position="14"/>
    </location>
</feature>
<evidence type="ECO:0000256" key="3">
    <source>
        <dbReference type="ARBA" id="ARBA00022989"/>
    </source>
</evidence>
<feature type="transmembrane region" description="Helical" evidence="5">
    <location>
        <begin position="190"/>
        <end position="207"/>
    </location>
</feature>
<feature type="transmembrane region" description="Helical" evidence="5">
    <location>
        <begin position="127"/>
        <end position="146"/>
    </location>
</feature>
<dbReference type="GO" id="GO:0005886">
    <property type="term" value="C:plasma membrane"/>
    <property type="evidence" value="ECO:0007669"/>
    <property type="project" value="UniProtKB-SubCell"/>
</dbReference>
<reference evidence="7" key="1">
    <citation type="submission" date="2001-05" db="EMBL/GenBank/DDBJ databases">
        <title>Oryza sativa (japonica cultivar-group) genomic DNA, chromosome 1, BAC clone:OSJNBb0008G24.</title>
        <authorList>
            <person name="Sasaki T."/>
            <person name="Matsumoto T."/>
            <person name="Yamamoto K."/>
        </authorList>
    </citation>
    <scope>NUCLEOTIDE SEQUENCE</scope>
</reference>
<feature type="transmembrane region" description="Helical" evidence="5">
    <location>
        <begin position="158"/>
        <end position="178"/>
    </location>
</feature>
<comment type="similarity">
    <text evidence="5">Belongs to the NIPA (TC 2.A.7) family.</text>
</comment>
<feature type="transmembrane region" description="Helical" evidence="5">
    <location>
        <begin position="61"/>
        <end position="78"/>
    </location>
</feature>
<keyword evidence="2 5" id="KW-0812">Transmembrane</keyword>
<dbReference type="EMBL" id="AP003566">
    <property type="protein sequence ID" value="BAB86558.1"/>
    <property type="molecule type" value="Genomic_DNA"/>
</dbReference>
<protein>
    <recommendedName>
        <fullName evidence="5">Probable magnesium transporter</fullName>
    </recommendedName>
</protein>
<keyword evidence="3 5" id="KW-1133">Transmembrane helix</keyword>
<keyword evidence="5" id="KW-1003">Cell membrane</keyword>
<comment type="subunit">
    <text evidence="5">Homodimer.</text>
</comment>